<evidence type="ECO:0000256" key="4">
    <source>
        <dbReference type="ARBA" id="ARBA00022989"/>
    </source>
</evidence>
<keyword evidence="3" id="KW-0812">Transmembrane</keyword>
<dbReference type="RefSeq" id="XP_014157653.1">
    <property type="nucleotide sequence ID" value="XM_014302178.1"/>
</dbReference>
<dbReference type="Proteomes" id="UP000054560">
    <property type="component" value="Unassembled WGS sequence"/>
</dbReference>
<dbReference type="PROSITE" id="PS51382">
    <property type="entry name" value="SPX"/>
    <property type="match status" value="1"/>
</dbReference>
<evidence type="ECO:0000256" key="1">
    <source>
        <dbReference type="ARBA" id="ARBA00004128"/>
    </source>
</evidence>
<feature type="domain" description="SPX" evidence="6">
    <location>
        <begin position="1"/>
        <end position="56"/>
    </location>
</feature>
<dbReference type="OrthoDB" id="6493944at2759"/>
<dbReference type="PANTHER" id="PTHR46140">
    <property type="entry name" value="VACUOLAR TRANSPORTER CHAPERONE 1-RELATED"/>
    <property type="match status" value="1"/>
</dbReference>
<feature type="non-terminal residue" evidence="7">
    <location>
        <position position="56"/>
    </location>
</feature>
<keyword evidence="4" id="KW-1133">Transmembrane helix</keyword>
<reference evidence="7 8" key="1">
    <citation type="submission" date="2011-02" db="EMBL/GenBank/DDBJ databases">
        <title>The Genome Sequence of Sphaeroforma arctica JP610.</title>
        <authorList>
            <consortium name="The Broad Institute Genome Sequencing Platform"/>
            <person name="Russ C."/>
            <person name="Cuomo C."/>
            <person name="Young S.K."/>
            <person name="Zeng Q."/>
            <person name="Gargeya S."/>
            <person name="Alvarado L."/>
            <person name="Berlin A."/>
            <person name="Chapman S.B."/>
            <person name="Chen Z."/>
            <person name="Freedman E."/>
            <person name="Gellesch M."/>
            <person name="Goldberg J."/>
            <person name="Griggs A."/>
            <person name="Gujja S."/>
            <person name="Heilman E."/>
            <person name="Heiman D."/>
            <person name="Howarth C."/>
            <person name="Mehta T."/>
            <person name="Neiman D."/>
            <person name="Pearson M."/>
            <person name="Roberts A."/>
            <person name="Saif S."/>
            <person name="Shea T."/>
            <person name="Shenoy N."/>
            <person name="Sisk P."/>
            <person name="Stolte C."/>
            <person name="Sykes S."/>
            <person name="White J."/>
            <person name="Yandava C."/>
            <person name="Burger G."/>
            <person name="Gray M.W."/>
            <person name="Holland P.W.H."/>
            <person name="King N."/>
            <person name="Lang F.B.F."/>
            <person name="Roger A.J."/>
            <person name="Ruiz-Trillo I."/>
            <person name="Haas B."/>
            <person name="Nusbaum C."/>
            <person name="Birren B."/>
        </authorList>
    </citation>
    <scope>NUCLEOTIDE SEQUENCE [LARGE SCALE GENOMIC DNA]</scope>
    <source>
        <strain evidence="7 8">JP610</strain>
    </source>
</reference>
<evidence type="ECO:0000256" key="3">
    <source>
        <dbReference type="ARBA" id="ARBA00022692"/>
    </source>
</evidence>
<gene>
    <name evidence="7" type="ORF">SARC_04001</name>
</gene>
<dbReference type="EMBL" id="KQ241811">
    <property type="protein sequence ID" value="KNC83751.1"/>
    <property type="molecule type" value="Genomic_DNA"/>
</dbReference>
<dbReference type="InterPro" id="IPR004331">
    <property type="entry name" value="SPX_dom"/>
</dbReference>
<evidence type="ECO:0000256" key="2">
    <source>
        <dbReference type="ARBA" id="ARBA00022554"/>
    </source>
</evidence>
<dbReference type="PANTHER" id="PTHR46140:SF1">
    <property type="entry name" value="VACUOLAR TRANSPORTER CHAPERONE COMPLEX SUBUNIT 4-RELATED"/>
    <property type="match status" value="1"/>
</dbReference>
<dbReference type="Pfam" id="PF03105">
    <property type="entry name" value="SPX"/>
    <property type="match status" value="1"/>
</dbReference>
<protein>
    <recommendedName>
        <fullName evidence="6">SPX domain-containing protein</fullName>
    </recommendedName>
</protein>
<comment type="subcellular location">
    <subcellularLocation>
        <location evidence="1">Vacuole membrane</location>
        <topology evidence="1">Multi-pass membrane protein</topology>
    </subcellularLocation>
</comment>
<dbReference type="GeneID" id="25904505"/>
<evidence type="ECO:0000313" key="7">
    <source>
        <dbReference type="EMBL" id="KNC83751.1"/>
    </source>
</evidence>
<evidence type="ECO:0000259" key="6">
    <source>
        <dbReference type="PROSITE" id="PS51382"/>
    </source>
</evidence>
<dbReference type="GO" id="GO:0006799">
    <property type="term" value="P:polyphosphate biosynthetic process"/>
    <property type="evidence" value="ECO:0007669"/>
    <property type="project" value="UniProtKB-ARBA"/>
</dbReference>
<keyword evidence="5" id="KW-0472">Membrane</keyword>
<keyword evidence="8" id="KW-1185">Reference proteome</keyword>
<organism evidence="7 8">
    <name type="scientific">Sphaeroforma arctica JP610</name>
    <dbReference type="NCBI Taxonomy" id="667725"/>
    <lineage>
        <taxon>Eukaryota</taxon>
        <taxon>Ichthyosporea</taxon>
        <taxon>Ichthyophonida</taxon>
        <taxon>Sphaeroforma</taxon>
    </lineage>
</organism>
<dbReference type="InterPro" id="IPR051572">
    <property type="entry name" value="VTC_Complex_Subunit"/>
</dbReference>
<keyword evidence="2" id="KW-0926">Vacuole</keyword>
<dbReference type="AlphaFoldDB" id="A0A0L0G4L7"/>
<proteinExistence type="predicted"/>
<name>A0A0L0G4L7_9EUKA</name>
<accession>A0A0L0G4L7</accession>
<evidence type="ECO:0000313" key="8">
    <source>
        <dbReference type="Proteomes" id="UP000054560"/>
    </source>
</evidence>
<sequence length="56" mass="6811">MKFGKHLQEEMAPDWRFNFIDYTGLKKFLKMNVANTSWDESLETKFVHMLEEELKK</sequence>
<dbReference type="STRING" id="667725.A0A0L0G4L7"/>
<evidence type="ECO:0000256" key="5">
    <source>
        <dbReference type="ARBA" id="ARBA00023136"/>
    </source>
</evidence>
<dbReference type="GO" id="GO:0005774">
    <property type="term" value="C:vacuolar membrane"/>
    <property type="evidence" value="ECO:0007669"/>
    <property type="project" value="UniProtKB-SubCell"/>
</dbReference>